<evidence type="ECO:0000256" key="3">
    <source>
        <dbReference type="ARBA" id="ARBA00023157"/>
    </source>
</evidence>
<keyword evidence="5" id="KW-0732">Signal</keyword>
<dbReference type="GO" id="GO:0016209">
    <property type="term" value="F:antioxidant activity"/>
    <property type="evidence" value="ECO:0007669"/>
    <property type="project" value="InterPro"/>
</dbReference>
<dbReference type="EMBL" id="BJYT01000009">
    <property type="protein sequence ID" value="GEO10105.1"/>
    <property type="molecule type" value="Genomic_DNA"/>
</dbReference>
<sequence>MKFFLALFLLPCFSFAQNIANQSPEGDFVISGSIAGLPDSTMVFLAHSGQASNVIATGYAQKGKFTLFGKVADADIYQLSFIGHPEVTEVFLTPAKLTATGDVKSLKKLMITGSAAAADYAYYKSKFDPLKVKLDQIVASANKTAAGLKRDSLVGLFEKTKQKVLEQVDLFIKAKPGSPVTPFIVYVTSPITNDMNVLEKRYNSLKPAAQETFYGREIAKFLASSKVGATGTQAVEFTQNDTANKPVSLSSFKGKYVLVDFWASWCGPCRHENPAVVAAYNAFKDKNFTILSVSLDQSKDKWKQAIQADNLTWTHVSDLKYWQNEVAQLYRIQSIPANLLLDPTGKIIARDLRGETLYQMLRKLLK</sequence>
<evidence type="ECO:0000256" key="4">
    <source>
        <dbReference type="ARBA" id="ARBA00023284"/>
    </source>
</evidence>
<dbReference type="Pfam" id="PF14289">
    <property type="entry name" value="DUF4369"/>
    <property type="match status" value="1"/>
</dbReference>
<evidence type="ECO:0000313" key="8">
    <source>
        <dbReference type="Proteomes" id="UP000321513"/>
    </source>
</evidence>
<evidence type="ECO:0000313" key="7">
    <source>
        <dbReference type="EMBL" id="GEO10105.1"/>
    </source>
</evidence>
<name>A0A512BDZ6_9BACT</name>
<reference evidence="7 8" key="1">
    <citation type="submission" date="2019-07" db="EMBL/GenBank/DDBJ databases">
        <title>Whole genome shotgun sequence of Segetibacter aerophilus NBRC 106135.</title>
        <authorList>
            <person name="Hosoyama A."/>
            <person name="Uohara A."/>
            <person name="Ohji S."/>
            <person name="Ichikawa N."/>
        </authorList>
    </citation>
    <scope>NUCLEOTIDE SEQUENCE [LARGE SCALE GENOMIC DNA]</scope>
    <source>
        <strain evidence="7 8">NBRC 106135</strain>
    </source>
</reference>
<dbReference type="PANTHER" id="PTHR42852:SF6">
    <property type="entry name" value="THIOL:DISULFIDE INTERCHANGE PROTEIN DSBE"/>
    <property type="match status" value="1"/>
</dbReference>
<dbReference type="InterPro" id="IPR000866">
    <property type="entry name" value="AhpC/TSA"/>
</dbReference>
<dbReference type="InterPro" id="IPR036249">
    <property type="entry name" value="Thioredoxin-like_sf"/>
</dbReference>
<comment type="subcellular location">
    <subcellularLocation>
        <location evidence="1">Cell envelope</location>
    </subcellularLocation>
</comment>
<dbReference type="SUPFAM" id="SSF52833">
    <property type="entry name" value="Thioredoxin-like"/>
    <property type="match status" value="1"/>
</dbReference>
<dbReference type="Gene3D" id="3.40.30.10">
    <property type="entry name" value="Glutaredoxin"/>
    <property type="match status" value="1"/>
</dbReference>
<protein>
    <submittedName>
        <fullName evidence="7">Thiol:disulfide interchange protein</fullName>
    </submittedName>
</protein>
<dbReference type="Pfam" id="PF00578">
    <property type="entry name" value="AhpC-TSA"/>
    <property type="match status" value="1"/>
</dbReference>
<dbReference type="PROSITE" id="PS00194">
    <property type="entry name" value="THIOREDOXIN_1"/>
    <property type="match status" value="1"/>
</dbReference>
<evidence type="ECO:0000256" key="2">
    <source>
        <dbReference type="ARBA" id="ARBA00022748"/>
    </source>
</evidence>
<organism evidence="7 8">
    <name type="scientific">Segetibacter aerophilus</name>
    <dbReference type="NCBI Taxonomy" id="670293"/>
    <lineage>
        <taxon>Bacteria</taxon>
        <taxon>Pseudomonadati</taxon>
        <taxon>Bacteroidota</taxon>
        <taxon>Chitinophagia</taxon>
        <taxon>Chitinophagales</taxon>
        <taxon>Chitinophagaceae</taxon>
        <taxon>Segetibacter</taxon>
    </lineage>
</organism>
<keyword evidence="4" id="KW-0676">Redox-active center</keyword>
<dbReference type="InterPro" id="IPR050553">
    <property type="entry name" value="Thioredoxin_ResA/DsbE_sf"/>
</dbReference>
<dbReference type="PANTHER" id="PTHR42852">
    <property type="entry name" value="THIOL:DISULFIDE INTERCHANGE PROTEIN DSBE"/>
    <property type="match status" value="1"/>
</dbReference>
<proteinExistence type="predicted"/>
<keyword evidence="2" id="KW-0201">Cytochrome c-type biogenesis</keyword>
<evidence type="ECO:0000259" key="6">
    <source>
        <dbReference type="PROSITE" id="PS51352"/>
    </source>
</evidence>
<feature type="signal peptide" evidence="5">
    <location>
        <begin position="1"/>
        <end position="16"/>
    </location>
</feature>
<evidence type="ECO:0000256" key="5">
    <source>
        <dbReference type="SAM" id="SignalP"/>
    </source>
</evidence>
<dbReference type="InterPro" id="IPR013766">
    <property type="entry name" value="Thioredoxin_domain"/>
</dbReference>
<dbReference type="Proteomes" id="UP000321513">
    <property type="component" value="Unassembled WGS sequence"/>
</dbReference>
<comment type="caution">
    <text evidence="7">The sequence shown here is derived from an EMBL/GenBank/DDBJ whole genome shotgun (WGS) entry which is preliminary data.</text>
</comment>
<feature type="chain" id="PRO_5021884098" evidence="5">
    <location>
        <begin position="17"/>
        <end position="366"/>
    </location>
</feature>
<dbReference type="InterPro" id="IPR017937">
    <property type="entry name" value="Thioredoxin_CS"/>
</dbReference>
<dbReference type="InterPro" id="IPR025380">
    <property type="entry name" value="DUF4369"/>
</dbReference>
<dbReference type="RefSeq" id="WP_170234159.1">
    <property type="nucleotide sequence ID" value="NZ_BJYT01000009.1"/>
</dbReference>
<keyword evidence="8" id="KW-1185">Reference proteome</keyword>
<accession>A0A512BDZ6</accession>
<dbReference type="PROSITE" id="PS51352">
    <property type="entry name" value="THIOREDOXIN_2"/>
    <property type="match status" value="1"/>
</dbReference>
<dbReference type="GO" id="GO:0030313">
    <property type="term" value="C:cell envelope"/>
    <property type="evidence" value="ECO:0007669"/>
    <property type="project" value="UniProtKB-SubCell"/>
</dbReference>
<dbReference type="GO" id="GO:0016491">
    <property type="term" value="F:oxidoreductase activity"/>
    <property type="evidence" value="ECO:0007669"/>
    <property type="project" value="InterPro"/>
</dbReference>
<feature type="domain" description="Thioredoxin" evidence="6">
    <location>
        <begin position="228"/>
        <end position="366"/>
    </location>
</feature>
<dbReference type="GO" id="GO:0017004">
    <property type="term" value="P:cytochrome complex assembly"/>
    <property type="evidence" value="ECO:0007669"/>
    <property type="project" value="UniProtKB-KW"/>
</dbReference>
<gene>
    <name evidence="7" type="ORF">SAE01_26010</name>
</gene>
<keyword evidence="3" id="KW-1015">Disulfide bond</keyword>
<dbReference type="CDD" id="cd02966">
    <property type="entry name" value="TlpA_like_family"/>
    <property type="match status" value="1"/>
</dbReference>
<dbReference type="AlphaFoldDB" id="A0A512BDZ6"/>
<evidence type="ECO:0000256" key="1">
    <source>
        <dbReference type="ARBA" id="ARBA00004196"/>
    </source>
</evidence>